<dbReference type="AlphaFoldDB" id="A0A7I8KBG3"/>
<dbReference type="InterPro" id="IPR018467">
    <property type="entry name" value="CCT_CS"/>
</dbReference>
<dbReference type="GO" id="GO:0009611">
    <property type="term" value="P:response to wounding"/>
    <property type="evidence" value="ECO:0007669"/>
    <property type="project" value="UniProtKB-UniRule"/>
</dbReference>
<feature type="region of interest" description="Disordered" evidence="5">
    <location>
        <begin position="117"/>
        <end position="170"/>
    </location>
</feature>
<dbReference type="Proteomes" id="UP000663760">
    <property type="component" value="Chromosome 4"/>
</dbReference>
<dbReference type="GO" id="GO:2000022">
    <property type="term" value="P:regulation of jasmonic acid mediated signaling pathway"/>
    <property type="evidence" value="ECO:0007669"/>
    <property type="project" value="UniProtKB-UniRule"/>
</dbReference>
<comment type="similarity">
    <text evidence="1 4">Belongs to the TIFY/JAZ family.</text>
</comment>
<keyword evidence="8" id="KW-1185">Reference proteome</keyword>
<dbReference type="InterPro" id="IPR040390">
    <property type="entry name" value="TIFY/JAZ"/>
</dbReference>
<evidence type="ECO:0000313" key="7">
    <source>
        <dbReference type="EMBL" id="CAA7395013.1"/>
    </source>
</evidence>
<dbReference type="Pfam" id="PF09425">
    <property type="entry name" value="Jas_motif"/>
    <property type="match status" value="1"/>
</dbReference>
<dbReference type="PROSITE" id="PS51320">
    <property type="entry name" value="TIFY"/>
    <property type="match status" value="1"/>
</dbReference>
<dbReference type="EMBL" id="LR746267">
    <property type="protein sequence ID" value="CAA7395013.1"/>
    <property type="molecule type" value="Genomic_DNA"/>
</dbReference>
<keyword evidence="2 4" id="KW-1184">Jasmonic acid signaling pathway</keyword>
<dbReference type="GO" id="GO:0005634">
    <property type="term" value="C:nucleus"/>
    <property type="evidence" value="ECO:0007669"/>
    <property type="project" value="UniProtKB-SubCell"/>
</dbReference>
<dbReference type="OrthoDB" id="649989at2759"/>
<protein>
    <recommendedName>
        <fullName evidence="4">Protein TIFY</fullName>
    </recommendedName>
    <alternativeName>
        <fullName evidence="4">Jasmonate ZIM domain-containing protein</fullName>
    </alternativeName>
</protein>
<feature type="compositionally biased region" description="Basic and acidic residues" evidence="5">
    <location>
        <begin position="1"/>
        <end position="24"/>
    </location>
</feature>
<feature type="domain" description="Tify" evidence="6">
    <location>
        <begin position="55"/>
        <end position="90"/>
    </location>
</feature>
<name>A0A7I8KBG3_SPIIN</name>
<evidence type="ECO:0000256" key="4">
    <source>
        <dbReference type="RuleBase" id="RU369065"/>
    </source>
</evidence>
<reference evidence="7" key="1">
    <citation type="submission" date="2020-02" db="EMBL/GenBank/DDBJ databases">
        <authorList>
            <person name="Scholz U."/>
            <person name="Mascher M."/>
            <person name="Fiebig A."/>
        </authorList>
    </citation>
    <scope>NUCLEOTIDE SEQUENCE</scope>
</reference>
<evidence type="ECO:0000313" key="8">
    <source>
        <dbReference type="Proteomes" id="UP000663760"/>
    </source>
</evidence>
<dbReference type="PANTHER" id="PTHR33077">
    <property type="entry name" value="PROTEIN TIFY 4A-RELATED-RELATED"/>
    <property type="match status" value="1"/>
</dbReference>
<dbReference type="PANTHER" id="PTHR33077:SF61">
    <property type="entry name" value="PROTEIN TIFY 3A-RELATED"/>
    <property type="match status" value="1"/>
</dbReference>
<evidence type="ECO:0000256" key="5">
    <source>
        <dbReference type="SAM" id="MobiDB-lite"/>
    </source>
</evidence>
<keyword evidence="4" id="KW-0539">Nucleus</keyword>
<comment type="domain">
    <text evidence="4">The jas domain is required for interaction with COI1.</text>
</comment>
<dbReference type="SMART" id="SM00979">
    <property type="entry name" value="TIFY"/>
    <property type="match status" value="1"/>
</dbReference>
<sequence length="245" mass="25245">MAERVERSEEDRCSRKRGREREAQDEAEDEASKNASLAAAKRTRLPAAAAASILVASKISQLTIFYNGNVCVYDDVPPEKVVALAMGGFLGYAQAIMLIAAAASAAAAATVSMSTSTAASSSSPKSVKGPRPAYPAASRCPTVAASPPPAASPVLTRSPSLHSSSGAMGEASGAPQAQLLLPGAASSLCNLSAELPLARRNSLQRFLEKRRDRLVSKALQSPMKAMNSPDSGVGSEASTPAALYL</sequence>
<feature type="region of interest" description="Disordered" evidence="5">
    <location>
        <begin position="1"/>
        <end position="35"/>
    </location>
</feature>
<comment type="function">
    <text evidence="4">Repressor of jasmonate responses.</text>
</comment>
<comment type="subcellular location">
    <subcellularLocation>
        <location evidence="4">Nucleus</location>
    </subcellularLocation>
</comment>
<proteinExistence type="inferred from homology"/>
<evidence type="ECO:0000256" key="1">
    <source>
        <dbReference type="ARBA" id="ARBA00008614"/>
    </source>
</evidence>
<evidence type="ECO:0000259" key="6">
    <source>
        <dbReference type="PROSITE" id="PS51320"/>
    </source>
</evidence>
<dbReference type="InterPro" id="IPR010399">
    <property type="entry name" value="Tify_dom"/>
</dbReference>
<gene>
    <name evidence="7" type="ORF">SI8410_04005674</name>
</gene>
<accession>A0A7I8KBG3</accession>
<evidence type="ECO:0000256" key="3">
    <source>
        <dbReference type="ARBA" id="ARBA00022843"/>
    </source>
</evidence>
<dbReference type="Pfam" id="PF06200">
    <property type="entry name" value="tify"/>
    <property type="match status" value="1"/>
</dbReference>
<feature type="region of interest" description="Disordered" evidence="5">
    <location>
        <begin position="220"/>
        <end position="245"/>
    </location>
</feature>
<organism evidence="7 8">
    <name type="scientific">Spirodela intermedia</name>
    <name type="common">Intermediate duckweed</name>
    <dbReference type="NCBI Taxonomy" id="51605"/>
    <lineage>
        <taxon>Eukaryota</taxon>
        <taxon>Viridiplantae</taxon>
        <taxon>Streptophyta</taxon>
        <taxon>Embryophyta</taxon>
        <taxon>Tracheophyta</taxon>
        <taxon>Spermatophyta</taxon>
        <taxon>Magnoliopsida</taxon>
        <taxon>Liliopsida</taxon>
        <taxon>Araceae</taxon>
        <taxon>Lemnoideae</taxon>
        <taxon>Spirodela</taxon>
    </lineage>
</organism>
<evidence type="ECO:0000256" key="2">
    <source>
        <dbReference type="ARBA" id="ARBA00022819"/>
    </source>
</evidence>
<dbReference type="GO" id="GO:0031347">
    <property type="term" value="P:regulation of defense response"/>
    <property type="evidence" value="ECO:0007669"/>
    <property type="project" value="UniProtKB-UniRule"/>
</dbReference>
<keyword evidence="3" id="KW-0832">Ubl conjugation</keyword>